<dbReference type="Proteomes" id="UP000032431">
    <property type="component" value="Chromosome I"/>
</dbReference>
<sequence>MLKFTKVMLNLNQKSERCAKICKKFIINMHKKLEIEQVIIVYLYKIKDVPLF</sequence>
<dbReference type="EMBL" id="LM995447">
    <property type="protein sequence ID" value="CDZ24442.1"/>
    <property type="molecule type" value="Genomic_DNA"/>
</dbReference>
<dbReference type="STRING" id="29343.CCDG5_1328"/>
<evidence type="ECO:0000313" key="1">
    <source>
        <dbReference type="EMBL" id="CDZ24442.1"/>
    </source>
</evidence>
<dbReference type="KEGG" id="ccel:CCDG5_1328"/>
<gene>
    <name evidence="1" type="ORF">CCDG5_1328</name>
</gene>
<dbReference type="HOGENOM" id="CLU_3078366_0_0_9"/>
<name>A0A078KPJ9_9FIRM</name>
<proteinExistence type="predicted"/>
<protein>
    <submittedName>
        <fullName evidence="1">Uncharacterized protein</fullName>
    </submittedName>
</protein>
<evidence type="ECO:0000313" key="2">
    <source>
        <dbReference type="Proteomes" id="UP000032431"/>
    </source>
</evidence>
<accession>A0A078KPJ9</accession>
<dbReference type="AlphaFoldDB" id="A0A078KPJ9"/>
<keyword evidence="2" id="KW-1185">Reference proteome</keyword>
<organism evidence="1 2">
    <name type="scientific">[Clostridium] cellulosi</name>
    <dbReference type="NCBI Taxonomy" id="29343"/>
    <lineage>
        <taxon>Bacteria</taxon>
        <taxon>Bacillati</taxon>
        <taxon>Bacillota</taxon>
        <taxon>Clostridia</taxon>
        <taxon>Eubacteriales</taxon>
        <taxon>Oscillospiraceae</taxon>
        <taxon>Oscillospiraceae incertae sedis</taxon>
    </lineage>
</organism>
<reference evidence="2" key="1">
    <citation type="submission" date="2014-07" db="EMBL/GenBank/DDBJ databases">
        <authorList>
            <person name="Wibberg D."/>
        </authorList>
    </citation>
    <scope>NUCLEOTIDE SEQUENCE [LARGE SCALE GENOMIC DNA]</scope>
    <source>
        <strain evidence="2">DG5</strain>
    </source>
</reference>